<dbReference type="GO" id="GO:0009506">
    <property type="term" value="C:plasmodesma"/>
    <property type="evidence" value="ECO:0007669"/>
    <property type="project" value="UniProtKB-ARBA"/>
</dbReference>
<dbReference type="InterPro" id="IPR044788">
    <property type="entry name" value="X8_dom_prot"/>
</dbReference>
<dbReference type="SMART" id="SM00768">
    <property type="entry name" value="X8"/>
    <property type="match status" value="1"/>
</dbReference>
<reference evidence="5" key="1">
    <citation type="submission" date="2022-08" db="EMBL/GenBank/DDBJ databases">
        <authorList>
            <person name="Marques A."/>
        </authorList>
    </citation>
    <scope>NUCLEOTIDE SEQUENCE</scope>
    <source>
        <strain evidence="5">RhyPub2mFocal</strain>
        <tissue evidence="5">Leaves</tissue>
    </source>
</reference>
<dbReference type="Pfam" id="PF07983">
    <property type="entry name" value="X8"/>
    <property type="match status" value="1"/>
</dbReference>
<keyword evidence="3" id="KW-1133">Transmembrane helix</keyword>
<gene>
    <name evidence="5" type="ORF">LUZ62_065030</name>
</gene>
<name>A0AAV8EQH5_9POAL</name>
<dbReference type="EMBL" id="JAMFTS010000003">
    <property type="protein sequence ID" value="KAJ4780773.1"/>
    <property type="molecule type" value="Genomic_DNA"/>
</dbReference>
<dbReference type="Gene3D" id="1.20.58.1040">
    <property type="match status" value="1"/>
</dbReference>
<dbReference type="InterPro" id="IPR012946">
    <property type="entry name" value="X8"/>
</dbReference>
<feature type="region of interest" description="Disordered" evidence="2">
    <location>
        <begin position="71"/>
        <end position="131"/>
    </location>
</feature>
<comment type="caution">
    <text evidence="5">The sequence shown here is derived from an EMBL/GenBank/DDBJ whole genome shotgun (WGS) entry which is preliminary data.</text>
</comment>
<organism evidence="5 6">
    <name type="scientific">Rhynchospora pubera</name>
    <dbReference type="NCBI Taxonomy" id="906938"/>
    <lineage>
        <taxon>Eukaryota</taxon>
        <taxon>Viridiplantae</taxon>
        <taxon>Streptophyta</taxon>
        <taxon>Embryophyta</taxon>
        <taxon>Tracheophyta</taxon>
        <taxon>Spermatophyta</taxon>
        <taxon>Magnoliopsida</taxon>
        <taxon>Liliopsida</taxon>
        <taxon>Poales</taxon>
        <taxon>Cyperaceae</taxon>
        <taxon>Cyperoideae</taxon>
        <taxon>Rhynchosporeae</taxon>
        <taxon>Rhynchospora</taxon>
    </lineage>
</organism>
<evidence type="ECO:0000313" key="6">
    <source>
        <dbReference type="Proteomes" id="UP001140206"/>
    </source>
</evidence>
<feature type="domain" description="X8" evidence="4">
    <location>
        <begin position="139"/>
        <end position="223"/>
    </location>
</feature>
<evidence type="ECO:0000256" key="3">
    <source>
        <dbReference type="SAM" id="Phobius"/>
    </source>
</evidence>
<dbReference type="PANTHER" id="PTHR31044">
    <property type="entry name" value="BETA-1,3 GLUCANASE"/>
    <property type="match status" value="1"/>
</dbReference>
<keyword evidence="3" id="KW-0472">Membrane</keyword>
<feature type="transmembrane region" description="Helical" evidence="3">
    <location>
        <begin position="20"/>
        <end position="39"/>
    </location>
</feature>
<evidence type="ECO:0000259" key="4">
    <source>
        <dbReference type="SMART" id="SM00768"/>
    </source>
</evidence>
<dbReference type="AlphaFoldDB" id="A0AAV8EQH5"/>
<keyword evidence="3" id="KW-0812">Transmembrane</keyword>
<evidence type="ECO:0000313" key="5">
    <source>
        <dbReference type="EMBL" id="KAJ4780773.1"/>
    </source>
</evidence>
<dbReference type="PANTHER" id="PTHR31044:SF52">
    <property type="entry name" value="OS01G0631500 PROTEIN"/>
    <property type="match status" value="1"/>
</dbReference>
<dbReference type="Proteomes" id="UP001140206">
    <property type="component" value="Chromosome 3"/>
</dbReference>
<evidence type="ECO:0000256" key="1">
    <source>
        <dbReference type="ARBA" id="ARBA00022729"/>
    </source>
</evidence>
<evidence type="ECO:0000256" key="2">
    <source>
        <dbReference type="SAM" id="MobiDB-lite"/>
    </source>
</evidence>
<feature type="transmembrane region" description="Helical" evidence="3">
    <location>
        <begin position="261"/>
        <end position="278"/>
    </location>
</feature>
<sequence>MLPLSYQTIFCPQQKTTSSLEMALSLIHCLVIIISFLLCSGTHVQATNRILYSLQPAETLPERDVITPTTTIPVVNPSSTPNTVGTNPTITTNPTYTYPSYSTPTTPTTPMTTPVTTPYTTPTSTTPSTPYTGSSGGQSWCIASQSASQTALQVALDYACGYGGADCSAIQQGGSCFNPDTVRDHASYAFNNYYQKNPVPTSCDFGGSAVLTSIDPSTSTCQYGSTSTSSSVLNTSNPIGSTIYGSDQPPPSYSGASTQNGVMLIVGFMSFIISYVSLNQT</sequence>
<protein>
    <submittedName>
        <fullName evidence="5">Carbohydrate-binding X8 domain superfamily protein</fullName>
    </submittedName>
</protein>
<dbReference type="FunFam" id="1.20.58.1040:FF:000007">
    <property type="entry name" value="PLASMODESMATA CALLOSE-BINDING PROTEIN 2"/>
    <property type="match status" value="1"/>
</dbReference>
<proteinExistence type="predicted"/>
<keyword evidence="6" id="KW-1185">Reference proteome</keyword>
<accession>A0AAV8EQH5</accession>
<keyword evidence="1" id="KW-0732">Signal</keyword>